<evidence type="ECO:0000259" key="7">
    <source>
        <dbReference type="PROSITE" id="PS50106"/>
    </source>
</evidence>
<organism evidence="8 9">
    <name type="scientific">Pontiella agarivorans</name>
    <dbReference type="NCBI Taxonomy" id="3038953"/>
    <lineage>
        <taxon>Bacteria</taxon>
        <taxon>Pseudomonadati</taxon>
        <taxon>Kiritimatiellota</taxon>
        <taxon>Kiritimatiellia</taxon>
        <taxon>Kiritimatiellales</taxon>
        <taxon>Pontiellaceae</taxon>
        <taxon>Pontiella</taxon>
    </lineage>
</organism>
<dbReference type="EMBL" id="JARVCO010000012">
    <property type="protein sequence ID" value="MDZ8120133.1"/>
    <property type="molecule type" value="Genomic_DNA"/>
</dbReference>
<dbReference type="SUPFAM" id="SSF52096">
    <property type="entry name" value="ClpP/crotonase"/>
    <property type="match status" value="1"/>
</dbReference>
<protein>
    <submittedName>
        <fullName evidence="8">Carboxy terminal-processing peptidase</fullName>
        <ecNumber evidence="8">3.4.21.102</ecNumber>
    </submittedName>
</protein>
<dbReference type="InterPro" id="IPR004447">
    <property type="entry name" value="Peptidase_S41A"/>
</dbReference>
<gene>
    <name evidence="8" type="ORF">P9H32_15995</name>
</gene>
<evidence type="ECO:0000256" key="1">
    <source>
        <dbReference type="ARBA" id="ARBA00009179"/>
    </source>
</evidence>
<dbReference type="Gene3D" id="3.90.226.10">
    <property type="entry name" value="2-enoyl-CoA Hydratase, Chain A, domain 1"/>
    <property type="match status" value="1"/>
</dbReference>
<dbReference type="Pfam" id="PF00595">
    <property type="entry name" value="PDZ"/>
    <property type="match status" value="1"/>
</dbReference>
<evidence type="ECO:0000313" key="8">
    <source>
        <dbReference type="EMBL" id="MDZ8120133.1"/>
    </source>
</evidence>
<dbReference type="NCBIfam" id="TIGR00225">
    <property type="entry name" value="prc"/>
    <property type="match status" value="1"/>
</dbReference>
<reference evidence="8 9" key="1">
    <citation type="journal article" date="2024" name="Appl. Environ. Microbiol.">
        <title>Pontiella agarivorans sp. nov., a novel marine anaerobic bacterium capable of degrading macroalgal polysaccharides and fixing nitrogen.</title>
        <authorList>
            <person name="Liu N."/>
            <person name="Kivenson V."/>
            <person name="Peng X."/>
            <person name="Cui Z."/>
            <person name="Lankiewicz T.S."/>
            <person name="Gosselin K.M."/>
            <person name="English C.J."/>
            <person name="Blair E.M."/>
            <person name="O'Malley M.A."/>
            <person name="Valentine D.L."/>
        </authorList>
    </citation>
    <scope>NUCLEOTIDE SEQUENCE [LARGE SCALE GENOMIC DNA]</scope>
    <source>
        <strain evidence="8 9">NLcol2</strain>
    </source>
</reference>
<dbReference type="InterPro" id="IPR040573">
    <property type="entry name" value="TSP_N"/>
</dbReference>
<dbReference type="Gene3D" id="2.30.42.10">
    <property type="match status" value="1"/>
</dbReference>
<dbReference type="InterPro" id="IPR020992">
    <property type="entry name" value="Tail_Prtase_C"/>
</dbReference>
<evidence type="ECO:0000313" key="9">
    <source>
        <dbReference type="Proteomes" id="UP001290861"/>
    </source>
</evidence>
<dbReference type="Pfam" id="PF17804">
    <property type="entry name" value="TSP_NTD"/>
    <property type="match status" value="1"/>
</dbReference>
<evidence type="ECO:0000256" key="3">
    <source>
        <dbReference type="ARBA" id="ARBA00022801"/>
    </source>
</evidence>
<dbReference type="Pfam" id="PF11818">
    <property type="entry name" value="DUF3340"/>
    <property type="match status" value="1"/>
</dbReference>
<keyword evidence="4 5" id="KW-0720">Serine protease</keyword>
<dbReference type="PROSITE" id="PS50106">
    <property type="entry name" value="PDZ"/>
    <property type="match status" value="1"/>
</dbReference>
<dbReference type="SMART" id="SM00228">
    <property type="entry name" value="PDZ"/>
    <property type="match status" value="1"/>
</dbReference>
<accession>A0ABU5N117</accession>
<evidence type="ECO:0000256" key="6">
    <source>
        <dbReference type="SAM" id="MobiDB-lite"/>
    </source>
</evidence>
<dbReference type="SUPFAM" id="SSF50156">
    <property type="entry name" value="PDZ domain-like"/>
    <property type="match status" value="1"/>
</dbReference>
<dbReference type="PANTHER" id="PTHR32060:SF22">
    <property type="entry name" value="CARBOXYL-TERMINAL-PROCESSING PEPTIDASE 3, CHLOROPLASTIC"/>
    <property type="match status" value="1"/>
</dbReference>
<dbReference type="RefSeq" id="WP_322609908.1">
    <property type="nucleotide sequence ID" value="NZ_JARVCO010000012.1"/>
</dbReference>
<dbReference type="InterPro" id="IPR005151">
    <property type="entry name" value="Tail-specific_protease"/>
</dbReference>
<dbReference type="InterPro" id="IPR001478">
    <property type="entry name" value="PDZ"/>
</dbReference>
<dbReference type="GO" id="GO:0004252">
    <property type="term" value="F:serine-type endopeptidase activity"/>
    <property type="evidence" value="ECO:0007669"/>
    <property type="project" value="UniProtKB-EC"/>
</dbReference>
<dbReference type="InterPro" id="IPR029045">
    <property type="entry name" value="ClpP/crotonase-like_dom_sf"/>
</dbReference>
<keyword evidence="2 5" id="KW-0645">Protease</keyword>
<evidence type="ECO:0000256" key="4">
    <source>
        <dbReference type="ARBA" id="ARBA00022825"/>
    </source>
</evidence>
<keyword evidence="9" id="KW-1185">Reference proteome</keyword>
<evidence type="ECO:0000256" key="5">
    <source>
        <dbReference type="RuleBase" id="RU004404"/>
    </source>
</evidence>
<dbReference type="CDD" id="cd07560">
    <property type="entry name" value="Peptidase_S41_CPP"/>
    <property type="match status" value="1"/>
</dbReference>
<dbReference type="CDD" id="cd06782">
    <property type="entry name" value="cpPDZ_CPP-like"/>
    <property type="match status" value="1"/>
</dbReference>
<evidence type="ECO:0000256" key="2">
    <source>
        <dbReference type="ARBA" id="ARBA00022670"/>
    </source>
</evidence>
<sequence>MRVKSTLFVFALLALPMLGIGELEKSDLDVKKISRTVAYSLPVFHLNQLHFDEHISTNAFDLYINSLDPSRSYFLQSDIDTFSQEAGLLHKQLRKGDIDFARNAYEILMQRIDNRMTFIEQQLEKGFDLEVEEEFLWDRKDAPWPKNEAEWNDLWRKRLKNEYIARLVSKEVYADDTNHVDTVSSNALAEAETENTNDVAQTEYDEDAEDANLSPEEFILERYKQFQLTMESFDEELILQRYLSSFSLVYDPHSDYMSPSSVEDFDINMKLSLVGIGAMLRPDDGTARIVRIIPGGPADEDGRLKAGDKIVAVAQGDEEPVSILHWPLYKAVRLIRGEKDSTVVLTVIPASDRSGTRTKKIDIVRDEVKLEEQAAKSEIKDVELDDGSFRKIGVITLPDFYADFSATSRNLADARRASTDVRRLTRELQKKGIEGLILDLRNNGGGSLVEAIDITGQFISSGPIVQVKEKKGVQVLPDADPTVEYDGPMIVLVNRLSASASEILAAALQDYKRAIIVGDRQTHGKGTVQTLMPLGDKKGSLKLTTAGFYRINGGSTQLKGVRPDIYIPDYLDVMDIGEDSLEHALPWDTIRPAMYRTNDGFEAYLPALTAQSAERLAANEEFQVYLARRERLKKRYETKTVSLSLKERLAEAEAEKELDDIQSGAFLSEDEDAENDHDLILDETLMIMSDLIDLQTLAAQDANAPSLSEK</sequence>
<comment type="caution">
    <text evidence="8">The sequence shown here is derived from an EMBL/GenBank/DDBJ whole genome shotgun (WGS) entry which is preliminary data.</text>
</comment>
<dbReference type="Pfam" id="PF03572">
    <property type="entry name" value="Peptidase_S41"/>
    <property type="match status" value="1"/>
</dbReference>
<dbReference type="EC" id="3.4.21.102" evidence="8"/>
<dbReference type="InterPro" id="IPR036034">
    <property type="entry name" value="PDZ_sf"/>
</dbReference>
<dbReference type="PANTHER" id="PTHR32060">
    <property type="entry name" value="TAIL-SPECIFIC PROTEASE"/>
    <property type="match status" value="1"/>
</dbReference>
<dbReference type="SMART" id="SM00245">
    <property type="entry name" value="TSPc"/>
    <property type="match status" value="1"/>
</dbReference>
<comment type="similarity">
    <text evidence="1 5">Belongs to the peptidase S41A family.</text>
</comment>
<name>A0ABU5N117_9BACT</name>
<proteinExistence type="inferred from homology"/>
<feature type="domain" description="PDZ" evidence="7">
    <location>
        <begin position="266"/>
        <end position="336"/>
    </location>
</feature>
<keyword evidence="3 5" id="KW-0378">Hydrolase</keyword>
<feature type="region of interest" description="Disordered" evidence="6">
    <location>
        <begin position="188"/>
        <end position="211"/>
    </location>
</feature>
<dbReference type="Proteomes" id="UP001290861">
    <property type="component" value="Unassembled WGS sequence"/>
</dbReference>